<accession>A0A8K0H5Q1</accession>
<feature type="domain" description="AB hydrolase-1" evidence="1">
    <location>
        <begin position="53"/>
        <end position="289"/>
    </location>
</feature>
<dbReference type="SUPFAM" id="SSF53474">
    <property type="entry name" value="alpha/beta-Hydrolases"/>
    <property type="match status" value="1"/>
</dbReference>
<dbReference type="Gene3D" id="3.40.50.1820">
    <property type="entry name" value="alpha/beta hydrolase"/>
    <property type="match status" value="1"/>
</dbReference>
<dbReference type="PANTHER" id="PTHR43139">
    <property type="entry name" value="SI:DKEY-122A22.2"/>
    <property type="match status" value="1"/>
</dbReference>
<proteinExistence type="predicted"/>
<protein>
    <recommendedName>
        <fullName evidence="1">AB hydrolase-1 domain-containing protein</fullName>
    </recommendedName>
</protein>
<dbReference type="PRINTS" id="PR00111">
    <property type="entry name" value="ABHYDROLASE"/>
</dbReference>
<evidence type="ECO:0000313" key="2">
    <source>
        <dbReference type="EMBL" id="KAF3446118.1"/>
    </source>
</evidence>
<reference evidence="2" key="1">
    <citation type="submission" date="2020-03" db="EMBL/GenBank/DDBJ databases">
        <title>A high-quality chromosome-level genome assembly of a woody plant with both climbing and erect habits, Rhamnella rubrinervis.</title>
        <authorList>
            <person name="Lu Z."/>
            <person name="Yang Y."/>
            <person name="Zhu X."/>
            <person name="Sun Y."/>
        </authorList>
    </citation>
    <scope>NUCLEOTIDE SEQUENCE</scope>
    <source>
        <strain evidence="2">BYM</strain>
        <tissue evidence="2">Leaf</tissue>
    </source>
</reference>
<dbReference type="AlphaFoldDB" id="A0A8K0H5Q1"/>
<dbReference type="EMBL" id="VOIH02000005">
    <property type="protein sequence ID" value="KAF3446118.1"/>
    <property type="molecule type" value="Genomic_DNA"/>
</dbReference>
<name>A0A8K0H5Q1_9ROSA</name>
<dbReference type="PANTHER" id="PTHR43139:SF52">
    <property type="entry name" value="SI:DKEY-122A22.2"/>
    <property type="match status" value="1"/>
</dbReference>
<sequence length="304" mass="34437">MIPSFLSPVNFYSNYLRRCFTTSGLSPQTLDVDDDTTIHFWGPKQAYEITKKPSLVLIHGYGPVAIWQWRKQVQFFAPKFNVYVPDLVFFGGSTTRSSERSEIFQAASLAKLMKKVGVERYSVMGTSYGGFVAYHIARMWPERVEKVVIASSGVNMRSRHSEALLKRANVEKVEDLMLPATASQFRVLMSLAVFKQLNLVPDFLLNDVLNKLYADKRNEKLQLMKGISSLSLGDAISISPLQQEVLILWGEHDQIFPLELATELNELLGDKARLEVMKNTSHVPQIENPPLFNDIVNKFLCESS</sequence>
<evidence type="ECO:0000313" key="3">
    <source>
        <dbReference type="Proteomes" id="UP000796880"/>
    </source>
</evidence>
<gene>
    <name evidence="2" type="ORF">FNV43_RR11297</name>
</gene>
<organism evidence="2 3">
    <name type="scientific">Rhamnella rubrinervis</name>
    <dbReference type="NCBI Taxonomy" id="2594499"/>
    <lineage>
        <taxon>Eukaryota</taxon>
        <taxon>Viridiplantae</taxon>
        <taxon>Streptophyta</taxon>
        <taxon>Embryophyta</taxon>
        <taxon>Tracheophyta</taxon>
        <taxon>Spermatophyta</taxon>
        <taxon>Magnoliopsida</taxon>
        <taxon>eudicotyledons</taxon>
        <taxon>Gunneridae</taxon>
        <taxon>Pentapetalae</taxon>
        <taxon>rosids</taxon>
        <taxon>fabids</taxon>
        <taxon>Rosales</taxon>
        <taxon>Rhamnaceae</taxon>
        <taxon>rhamnoid group</taxon>
        <taxon>Rhamneae</taxon>
        <taxon>Rhamnella</taxon>
    </lineage>
</organism>
<dbReference type="InterPro" id="IPR052370">
    <property type="entry name" value="Meta-cleavage_hydrolase"/>
</dbReference>
<dbReference type="InterPro" id="IPR029058">
    <property type="entry name" value="AB_hydrolase_fold"/>
</dbReference>
<dbReference type="Pfam" id="PF00561">
    <property type="entry name" value="Abhydrolase_1"/>
    <property type="match status" value="1"/>
</dbReference>
<dbReference type="Proteomes" id="UP000796880">
    <property type="component" value="Unassembled WGS sequence"/>
</dbReference>
<evidence type="ECO:0000259" key="1">
    <source>
        <dbReference type="Pfam" id="PF00561"/>
    </source>
</evidence>
<dbReference type="OrthoDB" id="6431331at2759"/>
<comment type="caution">
    <text evidence="2">The sequence shown here is derived from an EMBL/GenBank/DDBJ whole genome shotgun (WGS) entry which is preliminary data.</text>
</comment>
<dbReference type="InterPro" id="IPR000073">
    <property type="entry name" value="AB_hydrolase_1"/>
</dbReference>
<keyword evidence="3" id="KW-1185">Reference proteome</keyword>